<dbReference type="AlphaFoldDB" id="A0A1L9S901"/>
<evidence type="ECO:0000313" key="2">
    <source>
        <dbReference type="EMBL" id="OJJ43635.1"/>
    </source>
</evidence>
<feature type="compositionally biased region" description="Polar residues" evidence="1">
    <location>
        <begin position="59"/>
        <end position="72"/>
    </location>
</feature>
<proteinExistence type="predicted"/>
<dbReference type="GeneID" id="34616858"/>
<reference evidence="3" key="1">
    <citation type="journal article" date="2017" name="Genome Biol.">
        <title>Comparative genomics reveals high biological diversity and specific adaptations in the industrially and medically important fungal genus Aspergillus.</title>
        <authorList>
            <person name="de Vries R.P."/>
            <person name="Riley R."/>
            <person name="Wiebenga A."/>
            <person name="Aguilar-Osorio G."/>
            <person name="Amillis S."/>
            <person name="Uchima C.A."/>
            <person name="Anderluh G."/>
            <person name="Asadollahi M."/>
            <person name="Askin M."/>
            <person name="Barry K."/>
            <person name="Battaglia E."/>
            <person name="Bayram O."/>
            <person name="Benocci T."/>
            <person name="Braus-Stromeyer S.A."/>
            <person name="Caldana C."/>
            <person name="Canovas D."/>
            <person name="Cerqueira G.C."/>
            <person name="Chen F."/>
            <person name="Chen W."/>
            <person name="Choi C."/>
            <person name="Clum A."/>
            <person name="Dos Santos R.A."/>
            <person name="Damasio A.R."/>
            <person name="Diallinas G."/>
            <person name="Emri T."/>
            <person name="Fekete E."/>
            <person name="Flipphi M."/>
            <person name="Freyberg S."/>
            <person name="Gallo A."/>
            <person name="Gournas C."/>
            <person name="Habgood R."/>
            <person name="Hainaut M."/>
            <person name="Harispe M.L."/>
            <person name="Henrissat B."/>
            <person name="Hilden K.S."/>
            <person name="Hope R."/>
            <person name="Hossain A."/>
            <person name="Karabika E."/>
            <person name="Karaffa L."/>
            <person name="Karanyi Z."/>
            <person name="Krasevec N."/>
            <person name="Kuo A."/>
            <person name="Kusch H."/>
            <person name="LaButti K."/>
            <person name="Lagendijk E.L."/>
            <person name="Lapidus A."/>
            <person name="Levasseur A."/>
            <person name="Lindquist E."/>
            <person name="Lipzen A."/>
            <person name="Logrieco A.F."/>
            <person name="MacCabe A."/>
            <person name="Maekelae M.R."/>
            <person name="Malavazi I."/>
            <person name="Melin P."/>
            <person name="Meyer V."/>
            <person name="Mielnichuk N."/>
            <person name="Miskei M."/>
            <person name="Molnar A.P."/>
            <person name="Mule G."/>
            <person name="Ngan C.Y."/>
            <person name="Orejas M."/>
            <person name="Orosz E."/>
            <person name="Ouedraogo J.P."/>
            <person name="Overkamp K.M."/>
            <person name="Park H.-S."/>
            <person name="Perrone G."/>
            <person name="Piumi F."/>
            <person name="Punt P.J."/>
            <person name="Ram A.F."/>
            <person name="Ramon A."/>
            <person name="Rauscher S."/>
            <person name="Record E."/>
            <person name="Riano-Pachon D.M."/>
            <person name="Robert V."/>
            <person name="Roehrig J."/>
            <person name="Ruller R."/>
            <person name="Salamov A."/>
            <person name="Salih N.S."/>
            <person name="Samson R.A."/>
            <person name="Sandor E."/>
            <person name="Sanguinetti M."/>
            <person name="Schuetze T."/>
            <person name="Sepcic K."/>
            <person name="Shelest E."/>
            <person name="Sherlock G."/>
            <person name="Sophianopoulou V."/>
            <person name="Squina F.M."/>
            <person name="Sun H."/>
            <person name="Susca A."/>
            <person name="Todd R.B."/>
            <person name="Tsang A."/>
            <person name="Unkles S.E."/>
            <person name="van de Wiele N."/>
            <person name="van Rossen-Uffink D."/>
            <person name="Oliveira J.V."/>
            <person name="Vesth T.C."/>
            <person name="Visser J."/>
            <person name="Yu J.-H."/>
            <person name="Zhou M."/>
            <person name="Andersen M.R."/>
            <person name="Archer D.B."/>
            <person name="Baker S.E."/>
            <person name="Benoit I."/>
            <person name="Brakhage A.A."/>
            <person name="Braus G.H."/>
            <person name="Fischer R."/>
            <person name="Frisvad J.C."/>
            <person name="Goldman G.H."/>
            <person name="Houbraken J."/>
            <person name="Oakley B."/>
            <person name="Pocsi I."/>
            <person name="Scazzocchio C."/>
            <person name="Seiboth B."/>
            <person name="vanKuyk P.A."/>
            <person name="Wortman J."/>
            <person name="Dyer P.S."/>
            <person name="Grigoriev I.V."/>
        </authorList>
    </citation>
    <scope>NUCLEOTIDE SEQUENCE [LARGE SCALE GENOMIC DNA]</scope>
    <source>
        <strain evidence="3">CBS 506.65</strain>
    </source>
</reference>
<dbReference type="OrthoDB" id="4503105at2759"/>
<accession>A0A1L9S901</accession>
<organism evidence="2 3">
    <name type="scientific">Penicilliopsis zonata CBS 506.65</name>
    <dbReference type="NCBI Taxonomy" id="1073090"/>
    <lineage>
        <taxon>Eukaryota</taxon>
        <taxon>Fungi</taxon>
        <taxon>Dikarya</taxon>
        <taxon>Ascomycota</taxon>
        <taxon>Pezizomycotina</taxon>
        <taxon>Eurotiomycetes</taxon>
        <taxon>Eurotiomycetidae</taxon>
        <taxon>Eurotiales</taxon>
        <taxon>Aspergillaceae</taxon>
        <taxon>Penicilliopsis</taxon>
    </lineage>
</organism>
<dbReference type="STRING" id="1073090.A0A1L9S901"/>
<dbReference type="VEuPathDB" id="FungiDB:ASPZODRAFT_904437"/>
<name>A0A1L9S901_9EURO</name>
<feature type="compositionally biased region" description="Basic and acidic residues" evidence="1">
    <location>
        <begin position="31"/>
        <end position="44"/>
    </location>
</feature>
<sequence length="398" mass="44707">MSPRIDGDGDGDDDCEMLSFHSSLETRTPSCHRESNSEAQRDIEVSPTPSCGQILPCDRTTQGKISSATTPRQPHKLDVTGVLVQNGIFSHGQAARPHNEDDIRAALGKRRDSIRSLTGEDFAAFCERTRRAETKPEVITAVVFPFLLGDYRKMVWGGERFFDNMEPLQDDAVSPLTVPAPEVEAAQPDLVDGVDARVLYRDIQDELDRYVVPSSYQKRNSTGKRKKRKKKKRNSCANEDVVVPNFFVQVAAYGDDIETTMRLARYYGAFGARAIEKLKRWRQEKSFNAPATSTSKISKISSDYPERDGAGSAYTIVAGYAQGTLRLESVHAGCSSHPRRPVEFHCTELGLWRLTDGLETFRQGIAAFRNARDWARTQRDVYVVLANLMYIEEKMSQR</sequence>
<dbReference type="EMBL" id="KV878351">
    <property type="protein sequence ID" value="OJJ43635.1"/>
    <property type="molecule type" value="Genomic_DNA"/>
</dbReference>
<dbReference type="RefSeq" id="XP_022578145.1">
    <property type="nucleotide sequence ID" value="XM_022730394.1"/>
</dbReference>
<keyword evidence="3" id="KW-1185">Reference proteome</keyword>
<evidence type="ECO:0000313" key="3">
    <source>
        <dbReference type="Proteomes" id="UP000184188"/>
    </source>
</evidence>
<feature type="region of interest" description="Disordered" evidence="1">
    <location>
        <begin position="24"/>
        <end position="73"/>
    </location>
</feature>
<protein>
    <submittedName>
        <fullName evidence="2">Uncharacterized protein</fullName>
    </submittedName>
</protein>
<feature type="compositionally biased region" description="Basic residues" evidence="1">
    <location>
        <begin position="221"/>
        <end position="234"/>
    </location>
</feature>
<evidence type="ECO:0000256" key="1">
    <source>
        <dbReference type="SAM" id="MobiDB-lite"/>
    </source>
</evidence>
<gene>
    <name evidence="2" type="ORF">ASPZODRAFT_904437</name>
</gene>
<dbReference type="Proteomes" id="UP000184188">
    <property type="component" value="Unassembled WGS sequence"/>
</dbReference>
<feature type="region of interest" description="Disordered" evidence="1">
    <location>
        <begin position="216"/>
        <end position="236"/>
    </location>
</feature>